<dbReference type="PROSITE" id="PS51257">
    <property type="entry name" value="PROKAR_LIPOPROTEIN"/>
    <property type="match status" value="1"/>
</dbReference>
<dbReference type="SMART" id="SM00429">
    <property type="entry name" value="IPT"/>
    <property type="match status" value="2"/>
</dbReference>
<comment type="caution">
    <text evidence="3">The sequence shown here is derived from an EMBL/GenBank/DDBJ whole genome shotgun (WGS) entry which is preliminary data.</text>
</comment>
<dbReference type="AlphaFoldDB" id="A0A1F2WS24"/>
<dbReference type="EMBL" id="MELK01000013">
    <property type="protein sequence ID" value="OFW59586.1"/>
    <property type="molecule type" value="Genomic_DNA"/>
</dbReference>
<organism evidence="3 4">
    <name type="scientific">Candidatus Solincola sediminis</name>
    <dbReference type="NCBI Taxonomy" id="1797199"/>
    <lineage>
        <taxon>Bacteria</taxon>
        <taxon>Bacillati</taxon>
        <taxon>Actinomycetota</taxon>
        <taxon>Candidatus Geothermincolia</taxon>
        <taxon>Candidatus Geothermincolales</taxon>
        <taxon>Candidatus Geothermincolaceae</taxon>
        <taxon>Candidatus Solincola</taxon>
    </lineage>
</organism>
<evidence type="ECO:0000259" key="2">
    <source>
        <dbReference type="SMART" id="SM00429"/>
    </source>
</evidence>
<gene>
    <name evidence="3" type="ORF">A2Y75_01215</name>
</gene>
<reference evidence="3 4" key="1">
    <citation type="journal article" date="2016" name="Nat. Commun.">
        <title>Thousands of microbial genomes shed light on interconnected biogeochemical processes in an aquifer system.</title>
        <authorList>
            <person name="Anantharaman K."/>
            <person name="Brown C.T."/>
            <person name="Hug L.A."/>
            <person name="Sharon I."/>
            <person name="Castelle C.J."/>
            <person name="Probst A.J."/>
            <person name="Thomas B.C."/>
            <person name="Singh A."/>
            <person name="Wilkins M.J."/>
            <person name="Karaoz U."/>
            <person name="Brodie E.L."/>
            <person name="Williams K.H."/>
            <person name="Hubbard S.S."/>
            <person name="Banfield J.F."/>
        </authorList>
    </citation>
    <scope>NUCLEOTIDE SEQUENCE [LARGE SCALE GENOMIC DNA]</scope>
</reference>
<dbReference type="SUPFAM" id="SSF81296">
    <property type="entry name" value="E set domains"/>
    <property type="match status" value="2"/>
</dbReference>
<accession>A0A1F2WS24</accession>
<dbReference type="GO" id="GO:0005975">
    <property type="term" value="P:carbohydrate metabolic process"/>
    <property type="evidence" value="ECO:0007669"/>
    <property type="project" value="UniProtKB-ARBA"/>
</dbReference>
<evidence type="ECO:0000313" key="4">
    <source>
        <dbReference type="Proteomes" id="UP000177876"/>
    </source>
</evidence>
<dbReference type="InterPro" id="IPR002909">
    <property type="entry name" value="IPT_dom"/>
</dbReference>
<feature type="region of interest" description="Disordered" evidence="1">
    <location>
        <begin position="108"/>
        <end position="136"/>
    </location>
</feature>
<feature type="domain" description="IPT/TIG" evidence="2">
    <location>
        <begin position="32"/>
        <end position="114"/>
    </location>
</feature>
<dbReference type="Pfam" id="PF01833">
    <property type="entry name" value="TIG"/>
    <property type="match status" value="2"/>
</dbReference>
<feature type="domain" description="IPT/TIG" evidence="2">
    <location>
        <begin position="122"/>
        <end position="204"/>
    </location>
</feature>
<protein>
    <recommendedName>
        <fullName evidence="2">IPT/TIG domain-containing protein</fullName>
    </recommendedName>
</protein>
<sequence length="300" mass="31754">MTVKKAIALFLTLALVVLMGLAMFGCGKSQTKPEIKSLEPVSGPVGTEVIMTGTGFGAEQGTGTVHFGNFLADVLAWSDTSITVEVPSSIAVAEYGVTVQTQAGSSNEIPFTVNQTPNPGTKPTISSLKPTSGQPGTDVVISGTKFGATQGSSLVLFGQGKAQVIAWSDTSITFRVSQETTNNTYGVTVETANGKSGQAIFKVHRPEDLAAQKKAIVDYMGSNGMDIRGSEQWTVEFMKQSLKDAAWEVIKVNQPNDNTFQALLILNQMAGAWECLSTEGPPWNGVDFKGEPVPSDLKNV</sequence>
<proteinExistence type="predicted"/>
<dbReference type="Gene3D" id="2.60.40.10">
    <property type="entry name" value="Immunoglobulins"/>
    <property type="match status" value="2"/>
</dbReference>
<evidence type="ECO:0000313" key="3">
    <source>
        <dbReference type="EMBL" id="OFW59586.1"/>
    </source>
</evidence>
<name>A0A1F2WS24_9ACTN</name>
<feature type="compositionally biased region" description="Polar residues" evidence="1">
    <location>
        <begin position="108"/>
        <end position="135"/>
    </location>
</feature>
<dbReference type="InterPro" id="IPR014756">
    <property type="entry name" value="Ig_E-set"/>
</dbReference>
<evidence type="ECO:0000256" key="1">
    <source>
        <dbReference type="SAM" id="MobiDB-lite"/>
    </source>
</evidence>
<dbReference type="InterPro" id="IPR013783">
    <property type="entry name" value="Ig-like_fold"/>
</dbReference>
<dbReference type="Proteomes" id="UP000177876">
    <property type="component" value="Unassembled WGS sequence"/>
</dbReference>